<keyword evidence="3" id="KW-1185">Reference proteome</keyword>
<name>A0A5N6UPT6_ASPTM</name>
<evidence type="ECO:0000313" key="2">
    <source>
        <dbReference type="EMBL" id="KAE8160665.1"/>
    </source>
</evidence>
<organism evidence="2 3">
    <name type="scientific">Aspergillus tamarii</name>
    <dbReference type="NCBI Taxonomy" id="41984"/>
    <lineage>
        <taxon>Eukaryota</taxon>
        <taxon>Fungi</taxon>
        <taxon>Dikarya</taxon>
        <taxon>Ascomycota</taxon>
        <taxon>Pezizomycotina</taxon>
        <taxon>Eurotiomycetes</taxon>
        <taxon>Eurotiomycetidae</taxon>
        <taxon>Eurotiales</taxon>
        <taxon>Aspergillaceae</taxon>
        <taxon>Aspergillus</taxon>
        <taxon>Aspergillus subgen. Circumdati</taxon>
    </lineage>
</organism>
<protein>
    <submittedName>
        <fullName evidence="2">Uncharacterized protein</fullName>
    </submittedName>
</protein>
<proteinExistence type="predicted"/>
<accession>A0A5N6UPT6</accession>
<sequence>MISLMNPSQLGFGVFDVIHVSFLFSSLLLLTFTYYPLHSFCSFPVQHALGEKNLFYFLQCFLQSCSYPFFPKFVLDCCITDMYTGYSKVVGGSCFYYGLLFSFFSLLFIYLCFYFLLKLSSVV</sequence>
<reference evidence="2 3" key="1">
    <citation type="submission" date="2019-04" db="EMBL/GenBank/DDBJ databases">
        <title>Friends and foes A comparative genomics study of 23 Aspergillus species from section Flavi.</title>
        <authorList>
            <consortium name="DOE Joint Genome Institute"/>
            <person name="Kjaerbolling I."/>
            <person name="Vesth T."/>
            <person name="Frisvad J.C."/>
            <person name="Nybo J.L."/>
            <person name="Theobald S."/>
            <person name="Kildgaard S."/>
            <person name="Isbrandt T."/>
            <person name="Kuo A."/>
            <person name="Sato A."/>
            <person name="Lyhne E.K."/>
            <person name="Kogle M.E."/>
            <person name="Wiebenga A."/>
            <person name="Kun R.S."/>
            <person name="Lubbers R.J."/>
            <person name="Makela M.R."/>
            <person name="Barry K."/>
            <person name="Chovatia M."/>
            <person name="Clum A."/>
            <person name="Daum C."/>
            <person name="Haridas S."/>
            <person name="He G."/>
            <person name="LaButti K."/>
            <person name="Lipzen A."/>
            <person name="Mondo S."/>
            <person name="Riley R."/>
            <person name="Salamov A."/>
            <person name="Simmons B.A."/>
            <person name="Magnuson J.K."/>
            <person name="Henrissat B."/>
            <person name="Mortensen U.H."/>
            <person name="Larsen T.O."/>
            <person name="Devries R.P."/>
            <person name="Grigoriev I.V."/>
            <person name="Machida M."/>
            <person name="Baker S.E."/>
            <person name="Andersen M.R."/>
        </authorList>
    </citation>
    <scope>NUCLEOTIDE SEQUENCE [LARGE SCALE GENOMIC DNA]</scope>
    <source>
        <strain evidence="2 3">CBS 117626</strain>
    </source>
</reference>
<keyword evidence="1" id="KW-0472">Membrane</keyword>
<feature type="transmembrane region" description="Helical" evidence="1">
    <location>
        <begin position="95"/>
        <end position="117"/>
    </location>
</feature>
<keyword evidence="1" id="KW-1133">Transmembrane helix</keyword>
<feature type="transmembrane region" description="Helical" evidence="1">
    <location>
        <begin position="12"/>
        <end position="35"/>
    </location>
</feature>
<evidence type="ECO:0000256" key="1">
    <source>
        <dbReference type="SAM" id="Phobius"/>
    </source>
</evidence>
<gene>
    <name evidence="2" type="ORF">BDV40DRAFT_212120</name>
</gene>
<keyword evidence="1" id="KW-0812">Transmembrane</keyword>
<dbReference type="Proteomes" id="UP000326950">
    <property type="component" value="Unassembled WGS sequence"/>
</dbReference>
<evidence type="ECO:0000313" key="3">
    <source>
        <dbReference type="Proteomes" id="UP000326950"/>
    </source>
</evidence>
<dbReference type="EMBL" id="ML738654">
    <property type="protein sequence ID" value="KAE8160665.1"/>
    <property type="molecule type" value="Genomic_DNA"/>
</dbReference>
<dbReference type="AlphaFoldDB" id="A0A5N6UPT6"/>